<feature type="region of interest" description="Disordered" evidence="1">
    <location>
        <begin position="1115"/>
        <end position="1309"/>
    </location>
</feature>
<feature type="compositionally biased region" description="Low complexity" evidence="1">
    <location>
        <begin position="1269"/>
        <end position="1281"/>
    </location>
</feature>
<feature type="compositionally biased region" description="Basic and acidic residues" evidence="1">
    <location>
        <begin position="218"/>
        <end position="229"/>
    </location>
</feature>
<feature type="region of interest" description="Disordered" evidence="1">
    <location>
        <begin position="1027"/>
        <end position="1093"/>
    </location>
</feature>
<feature type="compositionally biased region" description="Polar residues" evidence="1">
    <location>
        <begin position="46"/>
        <end position="76"/>
    </location>
</feature>
<feature type="compositionally biased region" description="Polar residues" evidence="1">
    <location>
        <begin position="694"/>
        <end position="707"/>
    </location>
</feature>
<feature type="compositionally biased region" description="Polar residues" evidence="1">
    <location>
        <begin position="245"/>
        <end position="260"/>
    </location>
</feature>
<feature type="region of interest" description="Disordered" evidence="1">
    <location>
        <begin position="473"/>
        <end position="570"/>
    </location>
</feature>
<dbReference type="Proteomes" id="UP000663193">
    <property type="component" value="Chromosome 2"/>
</dbReference>
<sequence length="1435" mass="149708">MEKIKSVFSGHKKSEDATHDAHASSTGAQHEGQTHPIYDQMAGEPASTQPTTATSVGQTSTSPSLGQTEHSGTGRTLGSHGATVGSTTRPGTGPMHEAMSEASIKSGVIGFGAGQSQGHAALSTHQNPEASLDRNQIVGGGSNAPAPTSADASYQPSVLSSAVPLAGSDQPRTDTSNTGALSNATQSSTKQPYDNNLRNESYTNDTDRSFPLAGGVAPKHDTSARHPAEHTSTTHHSAEHQTSSILTPAQQISSTHQATTSEREPGTKEKEAGVQDGHGREGLAGAAAAATAIGVAAPLSQSHQRDANDRGIENRQTTSTNTTQNVHPEALAAATAAAAKSSTMPPPSTLGHDSSVASTSQAPNSGATSAARVATAEAHESRYTDPGRPPGGRSLSYRHVPGGFPTPTPDESKTFLYYRDEVVPEPGVDGPTMSGVPSTRGTAWGEHQLGRDVDSSKAAPIAGGLAAGGLAGGLPGNQASRHDDTVGSGITTAGVHQSDTLNKMDPRIDSDLDGSRTVGNAPTTQHGVDQTSNAPITVAETSTVSPGQHELRHTGSLDHPEPRSAEHADEHHYGRDAAIVGGVGAGAAGLGYAATHKRDEPDVAAGTLAHDSSPYSSKQLDPRVLGAQAPLEEQRFDPQAKTETTHHGLASAAPIGTTSTTHGHHDDLVGSEKSTSGPHKSSLLNKLDPRVKNDSTNASETASANKQNDPEHHYGRDAALVGGGTATAAGIHHELQRNDTPGTGSTVVPGEQSSTTIPHQSAASSAPLSSSTDATPHPASTKKYEPYTGPMTTSGSPFYGTTGAPAPIADDKSSTIHTPARATTQIQEPHTSTNPVTQHQDPQHHYGRDAGLAGAGLATAGGLAYAGQREDKADTGPASNTIGPHSSNLANIVDPRVQPDPSKQKAHTTTGPHQSDALNRLDPKVDEKASQHGQHQLGRDAALVGGAGATGYSAEEVIDVYGNHRSTQPNASMNEQRYDPSASGARAPNPVPAAGHYDYNNEHTRRNVALGSGAAALGAGGLYEAGKQGDTAHHVPTSSTQAPLAQSYPVHDSSATTYPTQGTLEPQHTLGTPAGTSQAPYASTEDPHNKDHTKRDAALLGTAGAAAAGGAAYAYNQQSDVERERERLEKEQADRLKKDQHAHDKEQHKLDKEHAKQEKEAHKLEKEQHKHEKTVLAAEKEEHKHEKEQEKEAHRLEKEREKEAARLEKEREKDTGTPEKRRSILGFLHRDKSKKEKSSNDNSPRQSGEVRRSIDNNRHSREYAGAAGGATALGAGTTAAAYDDSNNPDSPRWKGKNRLHKDPPKGHPAREALEHHELGEMPGKREHVGVDGPIGNPNAISGMHETRANTYGAEPLSGALGQPGDKVIEPHTGLPMNVGRYGDGHGGTDATPTIHGHHAHDSGVAHGLEGGHKAGTAPGQHTTNWEAVKKADTPY</sequence>
<feature type="compositionally biased region" description="Basic and acidic residues" evidence="1">
    <location>
        <begin position="1300"/>
        <end position="1309"/>
    </location>
</feature>
<feature type="compositionally biased region" description="Polar residues" evidence="1">
    <location>
        <begin position="815"/>
        <end position="840"/>
    </location>
</feature>
<feature type="compositionally biased region" description="Basic and acidic residues" evidence="1">
    <location>
        <begin position="12"/>
        <end position="22"/>
    </location>
</feature>
<feature type="compositionally biased region" description="Low complexity" evidence="1">
    <location>
        <begin position="761"/>
        <end position="771"/>
    </location>
</feature>
<feature type="compositionally biased region" description="Basic and acidic residues" evidence="1">
    <location>
        <begin position="1248"/>
        <end position="1262"/>
    </location>
</feature>
<evidence type="ECO:0000313" key="2">
    <source>
        <dbReference type="EMBL" id="QRC92103.1"/>
    </source>
</evidence>
<organism evidence="2 3">
    <name type="scientific">Phaeosphaeria nodorum (strain SN15 / ATCC MYA-4574 / FGSC 10173)</name>
    <name type="common">Glume blotch fungus</name>
    <name type="synonym">Parastagonospora nodorum</name>
    <dbReference type="NCBI Taxonomy" id="321614"/>
    <lineage>
        <taxon>Eukaryota</taxon>
        <taxon>Fungi</taxon>
        <taxon>Dikarya</taxon>
        <taxon>Ascomycota</taxon>
        <taxon>Pezizomycotina</taxon>
        <taxon>Dothideomycetes</taxon>
        <taxon>Pleosporomycetidae</taxon>
        <taxon>Pleosporales</taxon>
        <taxon>Pleosporineae</taxon>
        <taxon>Phaeosphaeriaceae</taxon>
        <taxon>Parastagonospora</taxon>
    </lineage>
</organism>
<feature type="compositionally biased region" description="Basic and acidic residues" evidence="1">
    <location>
        <begin position="549"/>
        <end position="570"/>
    </location>
</feature>
<feature type="compositionally biased region" description="Basic and acidic residues" evidence="1">
    <location>
        <begin position="1120"/>
        <end position="1239"/>
    </location>
</feature>
<feature type="compositionally biased region" description="Polar residues" evidence="1">
    <location>
        <begin position="966"/>
        <end position="975"/>
    </location>
</feature>
<reference evidence="3" key="1">
    <citation type="journal article" date="2021" name="BMC Genomics">
        <title>Chromosome-level genome assembly and manually-curated proteome of model necrotroph Parastagonospora nodorum Sn15 reveals a genome-wide trove of candidate effector homologs, and redundancy of virulence-related functions within an accessory chromosome.</title>
        <authorList>
            <person name="Bertazzoni S."/>
            <person name="Jones D.A.B."/>
            <person name="Phan H.T."/>
            <person name="Tan K.-C."/>
            <person name="Hane J.K."/>
        </authorList>
    </citation>
    <scope>NUCLEOTIDE SEQUENCE [LARGE SCALE GENOMIC DNA]</scope>
    <source>
        <strain evidence="3">SN15 / ATCC MYA-4574 / FGSC 10173)</strain>
    </source>
</reference>
<dbReference type="EMBL" id="CP069024">
    <property type="protein sequence ID" value="QRC92103.1"/>
    <property type="molecule type" value="Genomic_DNA"/>
</dbReference>
<feature type="region of interest" description="Disordered" evidence="1">
    <location>
        <begin position="735"/>
        <end position="850"/>
    </location>
</feature>
<feature type="region of interest" description="Disordered" evidence="1">
    <location>
        <begin position="637"/>
        <end position="718"/>
    </location>
</feature>
<dbReference type="PANTHER" id="PTHR46563:SF4">
    <property type="entry name" value="ASPARTYL_ASPARAGINYL BETA-HYDROXYLASE ISOFORM X1"/>
    <property type="match status" value="1"/>
</dbReference>
<feature type="compositionally biased region" description="Polar residues" evidence="1">
    <location>
        <begin position="1053"/>
        <end position="1081"/>
    </location>
</feature>
<evidence type="ECO:0000256" key="1">
    <source>
        <dbReference type="SAM" id="MobiDB-lite"/>
    </source>
</evidence>
<dbReference type="OrthoDB" id="2590867at2759"/>
<evidence type="ECO:0000313" key="3">
    <source>
        <dbReference type="Proteomes" id="UP000663193"/>
    </source>
</evidence>
<feature type="compositionally biased region" description="Low complexity" evidence="1">
    <location>
        <begin position="230"/>
        <end position="244"/>
    </location>
</feature>
<feature type="compositionally biased region" description="Polar residues" evidence="1">
    <location>
        <begin position="672"/>
        <end position="684"/>
    </location>
</feature>
<feature type="compositionally biased region" description="Low complexity" evidence="1">
    <location>
        <begin position="316"/>
        <end position="343"/>
    </location>
</feature>
<protein>
    <submittedName>
        <fullName evidence="2">Uncharacterized protein</fullName>
    </submittedName>
</protein>
<feature type="region of interest" description="Disordered" evidence="1">
    <location>
        <begin position="298"/>
        <end position="412"/>
    </location>
</feature>
<feature type="region of interest" description="Disordered" evidence="1">
    <location>
        <begin position="132"/>
        <end position="286"/>
    </location>
</feature>
<feature type="region of interest" description="Disordered" evidence="1">
    <location>
        <begin position="966"/>
        <end position="988"/>
    </location>
</feature>
<feature type="region of interest" description="Disordered" evidence="1">
    <location>
        <begin position="866"/>
        <end position="919"/>
    </location>
</feature>
<keyword evidence="3" id="KW-1185">Reference proteome</keyword>
<feature type="compositionally biased region" description="Low complexity" evidence="1">
    <location>
        <begin position="367"/>
        <end position="376"/>
    </location>
</feature>
<dbReference type="PANTHER" id="PTHR46563">
    <property type="entry name" value="RING-TYPE DOMAIN-CONTAINING PROTEIN"/>
    <property type="match status" value="1"/>
</dbReference>
<feature type="compositionally biased region" description="Polar residues" evidence="1">
    <location>
        <begin position="173"/>
        <end position="204"/>
    </location>
</feature>
<feature type="compositionally biased region" description="Polar residues" evidence="1">
    <location>
        <begin position="351"/>
        <end position="366"/>
    </location>
</feature>
<dbReference type="VEuPathDB" id="FungiDB:JI435_022690"/>
<feature type="region of interest" description="Disordered" evidence="1">
    <location>
        <begin position="1"/>
        <end position="97"/>
    </location>
</feature>
<gene>
    <name evidence="2" type="ORF">JI435_022690</name>
</gene>
<name>A0A7U2EUA0_PHANO</name>
<feature type="compositionally biased region" description="Polar residues" evidence="1">
    <location>
        <begin position="150"/>
        <end position="160"/>
    </location>
</feature>
<feature type="compositionally biased region" description="Polar residues" evidence="1">
    <location>
        <begin position="517"/>
        <end position="546"/>
    </location>
</feature>
<feature type="compositionally biased region" description="Basic and acidic residues" evidence="1">
    <location>
        <begin position="502"/>
        <end position="514"/>
    </location>
</feature>
<feature type="compositionally biased region" description="Polar residues" evidence="1">
    <location>
        <begin position="488"/>
        <end position="501"/>
    </location>
</feature>
<feature type="compositionally biased region" description="Polar residues" evidence="1">
    <location>
        <begin position="907"/>
        <end position="917"/>
    </location>
</feature>
<feature type="compositionally biased region" description="Basic and acidic residues" evidence="1">
    <location>
        <begin position="261"/>
        <end position="281"/>
    </location>
</feature>
<feature type="compositionally biased region" description="Polar residues" evidence="1">
    <location>
        <begin position="877"/>
        <end position="890"/>
    </location>
</feature>
<accession>A0A7U2EUA0</accession>
<proteinExistence type="predicted"/>
<feature type="compositionally biased region" description="Polar residues" evidence="1">
    <location>
        <begin position="738"/>
        <end position="759"/>
    </location>
</feature>
<feature type="region of interest" description="Disordered" evidence="1">
    <location>
        <begin position="1404"/>
        <end position="1435"/>
    </location>
</feature>
<feature type="compositionally biased region" description="Basic and acidic residues" evidence="1">
    <location>
        <begin position="637"/>
        <end position="646"/>
    </location>
</feature>
<feature type="compositionally biased region" description="Basic and acidic residues" evidence="1">
    <location>
        <begin position="303"/>
        <end position="313"/>
    </location>
</feature>